<dbReference type="RefSeq" id="WP_190120598.1">
    <property type="nucleotide sequence ID" value="NZ_BMVR01000031.1"/>
</dbReference>
<dbReference type="Proteomes" id="UP000634780">
    <property type="component" value="Unassembled WGS sequence"/>
</dbReference>
<protein>
    <submittedName>
        <fullName evidence="1">Uncharacterized protein</fullName>
    </submittedName>
</protein>
<evidence type="ECO:0000313" key="2">
    <source>
        <dbReference type="Proteomes" id="UP000634780"/>
    </source>
</evidence>
<dbReference type="EMBL" id="JAEKOZ010000054">
    <property type="protein sequence ID" value="MBJ3813185.1"/>
    <property type="molecule type" value="Genomic_DNA"/>
</dbReference>
<sequence length="54" mass="6086">MTTTDHAASRADELYGLLLRHIDVCQACNAMEDCVQGTRLRRALRRARKGTPRS</sequence>
<gene>
    <name evidence="1" type="ORF">JGB26_40085</name>
</gene>
<accession>A0ABS0XJ17</accession>
<organism evidence="1 2">
    <name type="scientific">Streptomyces flavofungini</name>
    <dbReference type="NCBI Taxonomy" id="68200"/>
    <lineage>
        <taxon>Bacteria</taxon>
        <taxon>Bacillati</taxon>
        <taxon>Actinomycetota</taxon>
        <taxon>Actinomycetes</taxon>
        <taxon>Kitasatosporales</taxon>
        <taxon>Streptomycetaceae</taxon>
        <taxon>Streptomyces</taxon>
    </lineage>
</organism>
<name>A0ABS0XJ17_9ACTN</name>
<evidence type="ECO:0000313" key="1">
    <source>
        <dbReference type="EMBL" id="MBJ3813185.1"/>
    </source>
</evidence>
<reference evidence="1 2" key="1">
    <citation type="submission" date="2020-12" db="EMBL/GenBank/DDBJ databases">
        <title>Streptomyces typhae sp. nov., a novel endophytic actinomycete isolated from the root of cattail pollen (Typha angustifolia L.).</title>
        <authorList>
            <person name="Peng C."/>
            <person name="Liu C."/>
        </authorList>
    </citation>
    <scope>NUCLEOTIDE SEQUENCE [LARGE SCALE GENOMIC DNA]</scope>
    <source>
        <strain evidence="1 2">JCM 4753</strain>
    </source>
</reference>
<proteinExistence type="predicted"/>
<keyword evidence="2" id="KW-1185">Reference proteome</keyword>
<comment type="caution">
    <text evidence="1">The sequence shown here is derived from an EMBL/GenBank/DDBJ whole genome shotgun (WGS) entry which is preliminary data.</text>
</comment>